<dbReference type="AlphaFoldDB" id="A0AB38E0B9"/>
<gene>
    <name evidence="2" type="ORF">XAP6984_310148</name>
    <name evidence="3" type="ORF">XAP7430_260146</name>
</gene>
<dbReference type="EMBL" id="OCYT01000086">
    <property type="protein sequence ID" value="SON79498.1"/>
    <property type="molecule type" value="Genomic_DNA"/>
</dbReference>
<accession>A0AB38E0B9</accession>
<name>A0AB38E0B9_XANCH</name>
<organism evidence="3 4">
    <name type="scientific">Xanthomonas campestris pv. phaseoli</name>
    <dbReference type="NCBI Taxonomy" id="317013"/>
    <lineage>
        <taxon>Bacteria</taxon>
        <taxon>Pseudomonadati</taxon>
        <taxon>Pseudomonadota</taxon>
        <taxon>Gammaproteobacteria</taxon>
        <taxon>Lysobacterales</taxon>
        <taxon>Lysobacteraceae</taxon>
        <taxon>Xanthomonas</taxon>
    </lineage>
</organism>
<evidence type="ECO:0000313" key="4">
    <source>
        <dbReference type="Proteomes" id="UP000234166"/>
    </source>
</evidence>
<dbReference type="EMBL" id="OCYS01000079">
    <property type="protein sequence ID" value="SON86546.1"/>
    <property type="molecule type" value="Genomic_DNA"/>
</dbReference>
<protein>
    <submittedName>
        <fullName evidence="3">Uncharacterized protein</fullName>
    </submittedName>
</protein>
<keyword evidence="5" id="KW-1185">Reference proteome</keyword>
<comment type="caution">
    <text evidence="3">The sequence shown here is derived from an EMBL/GenBank/DDBJ whole genome shotgun (WGS) entry which is preliminary data.</text>
</comment>
<evidence type="ECO:0000313" key="5">
    <source>
        <dbReference type="Proteomes" id="UP000234181"/>
    </source>
</evidence>
<dbReference type="Proteomes" id="UP000234166">
    <property type="component" value="Unassembled WGS sequence"/>
</dbReference>
<sequence>MVRRRYRADARMDAALHAGAGIEVDRREAALHPGVSEGSQDKRRLTARRPGCRGAAP</sequence>
<evidence type="ECO:0000313" key="3">
    <source>
        <dbReference type="EMBL" id="SON86546.1"/>
    </source>
</evidence>
<feature type="region of interest" description="Disordered" evidence="1">
    <location>
        <begin position="31"/>
        <end position="57"/>
    </location>
</feature>
<evidence type="ECO:0000256" key="1">
    <source>
        <dbReference type="SAM" id="MobiDB-lite"/>
    </source>
</evidence>
<proteinExistence type="predicted"/>
<reference evidence="4 5" key="1">
    <citation type="submission" date="2017-10" db="EMBL/GenBank/DDBJ databases">
        <authorList>
            <person name="Regsiter A."/>
            <person name="William W."/>
        </authorList>
    </citation>
    <scope>NUCLEOTIDE SEQUENCE [LARGE SCALE GENOMIC DNA]</scope>
    <source>
        <strain evidence="2 5">CFBP6984</strain>
        <strain evidence="3 4">CFBP7430</strain>
    </source>
</reference>
<evidence type="ECO:0000313" key="2">
    <source>
        <dbReference type="EMBL" id="SON79498.1"/>
    </source>
</evidence>
<dbReference type="Proteomes" id="UP000234181">
    <property type="component" value="Unassembled WGS sequence"/>
</dbReference>